<keyword evidence="1" id="KW-0732">Signal</keyword>
<keyword evidence="3" id="KW-1185">Reference proteome</keyword>
<name>A0ABZ1BQW7_9FIRM</name>
<accession>A0ABZ1BQW7</accession>
<organism evidence="2 3">
    <name type="scientific">Geochorda subterranea</name>
    <dbReference type="NCBI Taxonomy" id="3109564"/>
    <lineage>
        <taxon>Bacteria</taxon>
        <taxon>Bacillati</taxon>
        <taxon>Bacillota</taxon>
        <taxon>Limnochordia</taxon>
        <taxon>Limnochordales</taxon>
        <taxon>Geochordaceae</taxon>
        <taxon>Geochorda</taxon>
    </lineage>
</organism>
<dbReference type="EMBL" id="CP141614">
    <property type="protein sequence ID" value="WRP15222.1"/>
    <property type="molecule type" value="Genomic_DNA"/>
</dbReference>
<evidence type="ECO:0000256" key="1">
    <source>
        <dbReference type="SAM" id="SignalP"/>
    </source>
</evidence>
<dbReference type="RefSeq" id="WP_324669616.1">
    <property type="nucleotide sequence ID" value="NZ_CP141614.1"/>
</dbReference>
<feature type="signal peptide" evidence="1">
    <location>
        <begin position="1"/>
        <end position="24"/>
    </location>
</feature>
<feature type="chain" id="PRO_5046409523" description="DUF1850 domain-containing protein" evidence="1">
    <location>
        <begin position="25"/>
        <end position="189"/>
    </location>
</feature>
<sequence length="189" mass="20537">MGTLIPAGLSLAMGGLLWAAVARAAVAPVPVMVVWEGRPQPGRPLAAVVVHDGATVALAYRHSIWGVVVAERLEATREGWRLVAVEGPTPDIASYYHIPRARMTRVEERYRLDVDSPVETATLVVRATAVGDRTLVVGARCLALGRLGRSVTIGRLRGPLARWVGALRRAERLPWSRCPPDMRWVTQVA</sequence>
<evidence type="ECO:0000313" key="2">
    <source>
        <dbReference type="EMBL" id="WRP15222.1"/>
    </source>
</evidence>
<evidence type="ECO:0008006" key="4">
    <source>
        <dbReference type="Google" id="ProtNLM"/>
    </source>
</evidence>
<proteinExistence type="predicted"/>
<reference evidence="3" key="1">
    <citation type="submission" date="2023-12" db="EMBL/GenBank/DDBJ databases">
        <title>Novel isolates from deep terrestrial aquifers shed light on the physiology and ecology of the class Limnochordia.</title>
        <authorList>
            <person name="Karnachuk O.V."/>
            <person name="Lukina A.P."/>
            <person name="Avakyan M.R."/>
            <person name="Kadnikov V."/>
            <person name="Begmatov S."/>
            <person name="Beletsky A.V."/>
            <person name="Mardanov A.V."/>
            <person name="Ravin N.V."/>
        </authorList>
    </citation>
    <scope>NUCLEOTIDE SEQUENCE [LARGE SCALE GENOMIC DNA]</scope>
    <source>
        <strain evidence="3">LN</strain>
    </source>
</reference>
<gene>
    <name evidence="2" type="ORF">VLY81_03375</name>
</gene>
<dbReference type="Proteomes" id="UP001333102">
    <property type="component" value="Chromosome"/>
</dbReference>
<protein>
    <recommendedName>
        <fullName evidence="4">DUF1850 domain-containing protein</fullName>
    </recommendedName>
</protein>
<evidence type="ECO:0000313" key="3">
    <source>
        <dbReference type="Proteomes" id="UP001333102"/>
    </source>
</evidence>